<dbReference type="RefSeq" id="WP_386053469.1">
    <property type="nucleotide sequence ID" value="NZ_JBHTKH010000009.1"/>
</dbReference>
<keyword evidence="3" id="KW-1185">Reference proteome</keyword>
<evidence type="ECO:0000313" key="3">
    <source>
        <dbReference type="Proteomes" id="UP001597046"/>
    </source>
</evidence>
<comment type="caution">
    <text evidence="2">The sequence shown here is derived from an EMBL/GenBank/DDBJ whole genome shotgun (WGS) entry which is preliminary data.</text>
</comment>
<feature type="compositionally biased region" description="Basic and acidic residues" evidence="1">
    <location>
        <begin position="50"/>
        <end position="64"/>
    </location>
</feature>
<dbReference type="Proteomes" id="UP001597046">
    <property type="component" value="Unassembled WGS sequence"/>
</dbReference>
<name>A0ABW3MZU8_9MICO</name>
<dbReference type="EMBL" id="JBHTKH010000009">
    <property type="protein sequence ID" value="MFD1055432.1"/>
    <property type="molecule type" value="Genomic_DNA"/>
</dbReference>
<proteinExistence type="predicted"/>
<protein>
    <submittedName>
        <fullName evidence="2">Uncharacterized protein</fullName>
    </submittedName>
</protein>
<organism evidence="2 3">
    <name type="scientific">Terrabacter terrigena</name>
    <dbReference type="NCBI Taxonomy" id="574718"/>
    <lineage>
        <taxon>Bacteria</taxon>
        <taxon>Bacillati</taxon>
        <taxon>Actinomycetota</taxon>
        <taxon>Actinomycetes</taxon>
        <taxon>Micrococcales</taxon>
        <taxon>Intrasporangiaceae</taxon>
        <taxon>Terrabacter</taxon>
    </lineage>
</organism>
<evidence type="ECO:0000256" key="1">
    <source>
        <dbReference type="SAM" id="MobiDB-lite"/>
    </source>
</evidence>
<sequence length="64" mass="6825">MCDVAYALLVEEFQGDGRAVVSAGEERPPASFRALLDEVLIAEGPAGRDVPPEERELRDALGVA</sequence>
<gene>
    <name evidence="2" type="ORF">ACFQ2V_14045</name>
</gene>
<feature type="region of interest" description="Disordered" evidence="1">
    <location>
        <begin position="45"/>
        <end position="64"/>
    </location>
</feature>
<reference evidence="3" key="1">
    <citation type="journal article" date="2019" name="Int. J. Syst. Evol. Microbiol.">
        <title>The Global Catalogue of Microorganisms (GCM) 10K type strain sequencing project: providing services to taxonomists for standard genome sequencing and annotation.</title>
        <authorList>
            <consortium name="The Broad Institute Genomics Platform"/>
            <consortium name="The Broad Institute Genome Sequencing Center for Infectious Disease"/>
            <person name="Wu L."/>
            <person name="Ma J."/>
        </authorList>
    </citation>
    <scope>NUCLEOTIDE SEQUENCE [LARGE SCALE GENOMIC DNA]</scope>
    <source>
        <strain evidence="3">CCUG 57508</strain>
    </source>
</reference>
<evidence type="ECO:0000313" key="2">
    <source>
        <dbReference type="EMBL" id="MFD1055432.1"/>
    </source>
</evidence>
<accession>A0ABW3MZU8</accession>